<keyword evidence="2" id="KW-1185">Reference proteome</keyword>
<protein>
    <recommendedName>
        <fullName evidence="3">F-box domain-containing protein</fullName>
    </recommendedName>
</protein>
<dbReference type="AlphaFoldDB" id="A0A1Y2GWP5"/>
<reference evidence="1 2" key="1">
    <citation type="submission" date="2016-07" db="EMBL/GenBank/DDBJ databases">
        <title>Pervasive Adenine N6-methylation of Active Genes in Fungi.</title>
        <authorList>
            <consortium name="DOE Joint Genome Institute"/>
            <person name="Mondo S.J."/>
            <person name="Dannebaum R.O."/>
            <person name="Kuo R.C."/>
            <person name="Labutti K."/>
            <person name="Haridas S."/>
            <person name="Kuo A."/>
            <person name="Salamov A."/>
            <person name="Ahrendt S.R."/>
            <person name="Lipzen A."/>
            <person name="Sullivan W."/>
            <person name="Andreopoulos W.B."/>
            <person name="Clum A."/>
            <person name="Lindquist E."/>
            <person name="Daum C."/>
            <person name="Ramamoorthy G.K."/>
            <person name="Gryganskyi A."/>
            <person name="Culley D."/>
            <person name="Magnuson J.K."/>
            <person name="James T.Y."/>
            <person name="O'Malley M.A."/>
            <person name="Stajich J.E."/>
            <person name="Spatafora J.W."/>
            <person name="Visel A."/>
            <person name="Grigoriev I.V."/>
        </authorList>
    </citation>
    <scope>NUCLEOTIDE SEQUENCE [LARGE SCALE GENOMIC DNA]</scope>
    <source>
        <strain evidence="1 2">NRRL 3116</strain>
    </source>
</reference>
<organism evidence="1 2">
    <name type="scientific">Lobosporangium transversale</name>
    <dbReference type="NCBI Taxonomy" id="64571"/>
    <lineage>
        <taxon>Eukaryota</taxon>
        <taxon>Fungi</taxon>
        <taxon>Fungi incertae sedis</taxon>
        <taxon>Mucoromycota</taxon>
        <taxon>Mortierellomycotina</taxon>
        <taxon>Mortierellomycetes</taxon>
        <taxon>Mortierellales</taxon>
        <taxon>Mortierellaceae</taxon>
        <taxon>Lobosporangium</taxon>
    </lineage>
</organism>
<dbReference type="Gene3D" id="3.80.10.10">
    <property type="entry name" value="Ribonuclease Inhibitor"/>
    <property type="match status" value="1"/>
</dbReference>
<evidence type="ECO:0008006" key="3">
    <source>
        <dbReference type="Google" id="ProtNLM"/>
    </source>
</evidence>
<evidence type="ECO:0000313" key="1">
    <source>
        <dbReference type="EMBL" id="ORZ26697.1"/>
    </source>
</evidence>
<dbReference type="EMBL" id="MCFF01000006">
    <property type="protein sequence ID" value="ORZ26697.1"/>
    <property type="molecule type" value="Genomic_DNA"/>
</dbReference>
<sequence length="466" mass="53744">MQNIATEAFNHDSSSNPLNLPEIISLIGNHLDRNSLTNALRVNKTWNVVLQHRFWYFVQLPSGWAMERLRTQPLSRTYLQNNCHFIRILLCPDDTLIDALLPNCCYLYELELSLISLKSTALVLQNAQSLRSLSRRPNVHQPETSAYRLNKLTAAMATLNQLRELRLGLFEVNLNEVEYFTTICQRLHLLHLSASIWDLPSSNPVVFSGIQELIFIKNKMLPLEEIEFVSRCPNLQRFHWQPTSSLSEDQQPHLQELFDPRLEYLHTLILFLAALVDLDIEALIKSLPALVSLDARNSNFADQSVQAIIQFRSGIRELDIRGCRRINSTMVQLLLSNCKDLETFEGDVFDIQDIVEGQPWVCTRIKKLSISIMNTGPVEARIQDHERMYSQLASLTDLSVLELGNVEYVPATTYDWMDLSLSHGLRRLETLQKLKKFTIGRVYGNVIGEAEREWFREHWPNFAQKT</sequence>
<dbReference type="Proteomes" id="UP000193648">
    <property type="component" value="Unassembled WGS sequence"/>
</dbReference>
<dbReference type="GeneID" id="33570384"/>
<dbReference type="SUPFAM" id="SSF52047">
    <property type="entry name" value="RNI-like"/>
    <property type="match status" value="1"/>
</dbReference>
<name>A0A1Y2GWP5_9FUNG</name>
<evidence type="ECO:0000313" key="2">
    <source>
        <dbReference type="Proteomes" id="UP000193648"/>
    </source>
</evidence>
<accession>A0A1Y2GWP5</accession>
<dbReference type="InParanoid" id="A0A1Y2GWP5"/>
<dbReference type="RefSeq" id="XP_021884460.1">
    <property type="nucleotide sequence ID" value="XM_022028541.1"/>
</dbReference>
<gene>
    <name evidence="1" type="ORF">BCR41DRAFT_393303</name>
</gene>
<comment type="caution">
    <text evidence="1">The sequence shown here is derived from an EMBL/GenBank/DDBJ whole genome shotgun (WGS) entry which is preliminary data.</text>
</comment>
<dbReference type="InterPro" id="IPR032675">
    <property type="entry name" value="LRR_dom_sf"/>
</dbReference>
<proteinExistence type="predicted"/>
<dbReference type="OrthoDB" id="2366810at2759"/>